<keyword evidence="1" id="KW-0732">Signal</keyword>
<comment type="caution">
    <text evidence="2">The sequence shown here is derived from an EMBL/GenBank/DDBJ whole genome shotgun (WGS) entry which is preliminary data.</text>
</comment>
<proteinExistence type="predicted"/>
<evidence type="ECO:0000313" key="3">
    <source>
        <dbReference type="Proteomes" id="UP000256838"/>
    </source>
</evidence>
<dbReference type="AlphaFoldDB" id="A0A3D8K6C7"/>
<dbReference type="RefSeq" id="WP_115532139.1">
    <property type="nucleotide sequence ID" value="NZ_QRGA01000001.1"/>
</dbReference>
<feature type="chain" id="PRO_5017642084" description="DUF1311 domain-containing protein" evidence="1">
    <location>
        <begin position="23"/>
        <end position="191"/>
    </location>
</feature>
<reference evidence="2 3" key="1">
    <citation type="submission" date="2018-08" db="EMBL/GenBank/DDBJ databases">
        <title>Paraburkholderia sp. DHOM06 isolated from forest soil.</title>
        <authorList>
            <person name="Gao Z.-H."/>
            <person name="Qiu L.-H."/>
        </authorList>
    </citation>
    <scope>NUCLEOTIDE SEQUENCE [LARGE SCALE GENOMIC DNA]</scope>
    <source>
        <strain evidence="2 3">DHOM06</strain>
    </source>
</reference>
<feature type="signal peptide" evidence="1">
    <location>
        <begin position="1"/>
        <end position="22"/>
    </location>
</feature>
<evidence type="ECO:0000313" key="2">
    <source>
        <dbReference type="EMBL" id="RDV00869.1"/>
    </source>
</evidence>
<dbReference type="EMBL" id="QRGA01000001">
    <property type="protein sequence ID" value="RDV00869.1"/>
    <property type="molecule type" value="Genomic_DNA"/>
</dbReference>
<keyword evidence="3" id="KW-1185">Reference proteome</keyword>
<dbReference type="Proteomes" id="UP000256838">
    <property type="component" value="Unassembled WGS sequence"/>
</dbReference>
<accession>A0A3D8K6C7</accession>
<protein>
    <recommendedName>
        <fullName evidence="4">DUF1311 domain-containing protein</fullName>
    </recommendedName>
</protein>
<evidence type="ECO:0000256" key="1">
    <source>
        <dbReference type="SAM" id="SignalP"/>
    </source>
</evidence>
<name>A0A3D8K6C7_9BURK</name>
<organism evidence="2 3">
    <name type="scientific">Trinickia dinghuensis</name>
    <dbReference type="NCBI Taxonomy" id="2291023"/>
    <lineage>
        <taxon>Bacteria</taxon>
        <taxon>Pseudomonadati</taxon>
        <taxon>Pseudomonadota</taxon>
        <taxon>Betaproteobacteria</taxon>
        <taxon>Burkholderiales</taxon>
        <taxon>Burkholderiaceae</taxon>
        <taxon>Trinickia</taxon>
    </lineage>
</organism>
<sequence length="191" mass="20870">MFDKRILAGFCTLALAIGSASAASAGGEQTYADILNGPATYVELAGANGAMSDAGCKRTDCLAIADLVHAFDILFRRDTPNTMTRTEPEDGNRIARANARFDQTVLVHRDRFSDYCAALTKLATHYSEYSLGFHTIEIATRLDAADQSVHCADSVMTAFPHSEESGEMIETARETCKNDHWGACREIRARR</sequence>
<evidence type="ECO:0008006" key="4">
    <source>
        <dbReference type="Google" id="ProtNLM"/>
    </source>
</evidence>
<gene>
    <name evidence="2" type="ORF">DWV00_03810</name>
</gene>